<dbReference type="InterPro" id="IPR032675">
    <property type="entry name" value="LRR_dom_sf"/>
</dbReference>
<comment type="caution">
    <text evidence="6">The sequence shown here is derived from an EMBL/GenBank/DDBJ whole genome shotgun (WGS) entry which is preliminary data.</text>
</comment>
<keyword evidence="7" id="KW-1185">Reference proteome</keyword>
<dbReference type="Pfam" id="PF13516">
    <property type="entry name" value="LRR_6"/>
    <property type="match status" value="2"/>
</dbReference>
<dbReference type="Proteomes" id="UP001162131">
    <property type="component" value="Unassembled WGS sequence"/>
</dbReference>
<gene>
    <name evidence="6" type="ORF">BSTOLATCC_MIC9896</name>
</gene>
<evidence type="ECO:0000256" key="1">
    <source>
        <dbReference type="ARBA" id="ARBA00004300"/>
    </source>
</evidence>
<reference evidence="6" key="1">
    <citation type="submission" date="2021-09" db="EMBL/GenBank/DDBJ databases">
        <authorList>
            <consortium name="AG Swart"/>
            <person name="Singh M."/>
            <person name="Singh A."/>
            <person name="Seah K."/>
            <person name="Emmerich C."/>
        </authorList>
    </citation>
    <scope>NUCLEOTIDE SEQUENCE</scope>
    <source>
        <strain evidence="6">ATCC30299</strain>
    </source>
</reference>
<name>A0AAU9IPK3_9CILI</name>
<dbReference type="InterPro" id="IPR052116">
    <property type="entry name" value="Centro_Cilium_Assembly"/>
</dbReference>
<dbReference type="InterPro" id="IPR001611">
    <property type="entry name" value="Leu-rich_rpt"/>
</dbReference>
<dbReference type="Gene3D" id="3.80.10.10">
    <property type="entry name" value="Ribonuclease Inhibitor"/>
    <property type="match status" value="1"/>
</dbReference>
<keyword evidence="2" id="KW-0963">Cytoplasm</keyword>
<dbReference type="EMBL" id="CAJZBQ010000011">
    <property type="protein sequence ID" value="CAG9314099.1"/>
    <property type="molecule type" value="Genomic_DNA"/>
</dbReference>
<dbReference type="SMART" id="SM00368">
    <property type="entry name" value="LRR_RI"/>
    <property type="match status" value="3"/>
</dbReference>
<proteinExistence type="predicted"/>
<accession>A0AAU9IPK3</accession>
<keyword evidence="4" id="KW-0206">Cytoskeleton</keyword>
<organism evidence="6 7">
    <name type="scientific">Blepharisma stoltei</name>
    <dbReference type="NCBI Taxonomy" id="1481888"/>
    <lineage>
        <taxon>Eukaryota</taxon>
        <taxon>Sar</taxon>
        <taxon>Alveolata</taxon>
        <taxon>Ciliophora</taxon>
        <taxon>Postciliodesmatophora</taxon>
        <taxon>Heterotrichea</taxon>
        <taxon>Heterotrichida</taxon>
        <taxon>Blepharismidae</taxon>
        <taxon>Blepharisma</taxon>
    </lineage>
</organism>
<dbReference type="GO" id="GO:0005813">
    <property type="term" value="C:centrosome"/>
    <property type="evidence" value="ECO:0007669"/>
    <property type="project" value="UniProtKB-SubCell"/>
</dbReference>
<dbReference type="SUPFAM" id="SSF52047">
    <property type="entry name" value="RNI-like"/>
    <property type="match status" value="1"/>
</dbReference>
<dbReference type="AlphaFoldDB" id="A0AAU9IPK3"/>
<dbReference type="PANTHER" id="PTHR23170:SF3">
    <property type="entry name" value="LEUCINE-RICH REPEAT-CONTAINING PROTEIN 45"/>
    <property type="match status" value="1"/>
</dbReference>
<evidence type="ECO:0000313" key="6">
    <source>
        <dbReference type="EMBL" id="CAG9314099.1"/>
    </source>
</evidence>
<evidence type="ECO:0000313" key="7">
    <source>
        <dbReference type="Proteomes" id="UP001162131"/>
    </source>
</evidence>
<evidence type="ECO:0000256" key="5">
    <source>
        <dbReference type="SAM" id="Coils"/>
    </source>
</evidence>
<evidence type="ECO:0000256" key="2">
    <source>
        <dbReference type="ARBA" id="ARBA00022490"/>
    </source>
</evidence>
<evidence type="ECO:0000256" key="3">
    <source>
        <dbReference type="ARBA" id="ARBA00023054"/>
    </source>
</evidence>
<dbReference type="PANTHER" id="PTHR23170">
    <property type="entry name" value="NY-REN-58 ANTIGEN"/>
    <property type="match status" value="1"/>
</dbReference>
<feature type="coiled-coil region" evidence="5">
    <location>
        <begin position="422"/>
        <end position="502"/>
    </location>
</feature>
<evidence type="ECO:0000256" key="4">
    <source>
        <dbReference type="ARBA" id="ARBA00023212"/>
    </source>
</evidence>
<sequence length="506" mass="58695">MDMIGIARSKLLRDLENQKGNSELLLPDLFLGDNACDAIAKFIIENPKIKKLELKGNNIGSEGIKHISAVFQLPNEIESANFQWNNLGSDDSLKHLCSALSSNNSLKFLDLRNNKITCEGASEIADMIRNNSTLIGIDLRWNDIDRQGGEELLSSIDAQSTIQCIELSGNHIPLDILGEIDAKLRARRSEGVSIIKTPEIRSIRTSRTHSPCPESRRSEKIPRIDSLIEIEKRKANETKILIEKELEEQKAMREFAEKKMNDLRDEIAERENKDRRRIEELEFKLQAANDEKNILKSELLKSRELHDQLVSSYEDKIAKYEERISQAKNSKQEIDNEEFREIETLKQAHKIELEENATAYEQNLNSLQESYTKAKREYENAHKELKQLKTDMLDMRISHETSLKECEIQIREEITQQYSLDKKYLEERVNVLQERNDQLMKREEELQNDISEMRSEFLQKESNLKQQLTVKDKQSSDLQYQLKSQREKIDVLNSEILILKAKLGQS</sequence>
<comment type="subcellular location">
    <subcellularLocation>
        <location evidence="1">Cytoplasm</location>
        <location evidence="1">Cytoskeleton</location>
        <location evidence="1">Microtubule organizing center</location>
        <location evidence="1">Centrosome</location>
    </subcellularLocation>
</comment>
<protein>
    <submittedName>
        <fullName evidence="6">Uncharacterized protein</fullName>
    </submittedName>
</protein>
<keyword evidence="3 5" id="KW-0175">Coiled coil</keyword>
<feature type="coiled-coil region" evidence="5">
    <location>
        <begin position="232"/>
        <end position="391"/>
    </location>
</feature>